<evidence type="ECO:0000313" key="3">
    <source>
        <dbReference type="Proteomes" id="UP000001422"/>
    </source>
</evidence>
<keyword evidence="3" id="KW-1185">Reference proteome</keyword>
<dbReference type="Proteomes" id="UP000001422">
    <property type="component" value="Chromosome"/>
</dbReference>
<dbReference type="eggNOG" id="COG4678">
    <property type="taxonomic scope" value="Bacteria"/>
</dbReference>
<dbReference type="EMBL" id="BX569692">
    <property type="protein sequence ID" value="CAE07828.1"/>
    <property type="molecule type" value="Genomic_DNA"/>
</dbReference>
<dbReference type="KEGG" id="syw:SYNW1313"/>
<evidence type="ECO:0000313" key="2">
    <source>
        <dbReference type="EMBL" id="CAE07828.1"/>
    </source>
</evidence>
<name>Q7U6M5_PARMW</name>
<proteinExistence type="predicted"/>
<sequence length="245" mass="26770">MLLMAIRALIGRKSLAAAVIAGSLPLVVSPSPTAATLLPSDSRAQLLSEPDAVPSRAIPYVITPERRAMLNTIRFAEGTWKGGLDVGYRVMFGGGLMPSLDRHPNRVIYRSRYASAAAGAYQFMPFTWNLVKRSIGVRGFGPEAQDQGALFLIQRRKALGLTDSGTLTPVLTAMLAPEWASFPTLAGRSFYGQPVKKYSRLRSFYDVNLHELRRIRDEKRQQLALNVAPPPAICTGSRIACATQL</sequence>
<dbReference type="SUPFAM" id="SSF53955">
    <property type="entry name" value="Lysozyme-like"/>
    <property type="match status" value="1"/>
</dbReference>
<evidence type="ECO:0000256" key="1">
    <source>
        <dbReference type="SAM" id="SignalP"/>
    </source>
</evidence>
<keyword evidence="1" id="KW-0732">Signal</keyword>
<feature type="signal peptide" evidence="1">
    <location>
        <begin position="1"/>
        <end position="34"/>
    </location>
</feature>
<feature type="chain" id="PRO_5004292025" evidence="1">
    <location>
        <begin position="35"/>
        <end position="245"/>
    </location>
</feature>
<gene>
    <name evidence="2" type="ordered locus">SYNW1313</name>
</gene>
<dbReference type="Gene3D" id="1.10.530.10">
    <property type="match status" value="1"/>
</dbReference>
<dbReference type="CDD" id="cd00736">
    <property type="entry name" value="lambda_lys-like"/>
    <property type="match status" value="1"/>
</dbReference>
<dbReference type="AlphaFoldDB" id="Q7U6M5"/>
<dbReference type="InterPro" id="IPR023346">
    <property type="entry name" value="Lysozyme-like_dom_sf"/>
</dbReference>
<organism evidence="2 3">
    <name type="scientific">Parasynechococcus marenigrum (strain WH8102)</name>
    <dbReference type="NCBI Taxonomy" id="84588"/>
    <lineage>
        <taxon>Bacteria</taxon>
        <taxon>Bacillati</taxon>
        <taxon>Cyanobacteriota</taxon>
        <taxon>Cyanophyceae</taxon>
        <taxon>Synechococcales</taxon>
        <taxon>Prochlorococcaceae</taxon>
        <taxon>Parasynechococcus</taxon>
        <taxon>Parasynechococcus marenigrum</taxon>
    </lineage>
</organism>
<dbReference type="CAZy" id="GH104">
    <property type="family name" value="Glycoside Hydrolase Family 104"/>
</dbReference>
<protein>
    <submittedName>
        <fullName evidence="2">Possible muramidase, COG4678</fullName>
    </submittedName>
</protein>
<reference evidence="2 3" key="1">
    <citation type="journal article" date="2003" name="Nature">
        <title>The genome of a motile marine Synechococcus.</title>
        <authorList>
            <person name="Palenik B."/>
            <person name="Brahamsha B."/>
            <person name="Larimer F."/>
            <person name="Land M."/>
            <person name="Hauser L."/>
            <person name="Chain P."/>
            <person name="Lamerdin J."/>
            <person name="Regala W."/>
            <person name="Allen E.A."/>
            <person name="McCarren J."/>
            <person name="Paulsen I."/>
            <person name="Dufresne A."/>
            <person name="Partensky F."/>
            <person name="Webb E."/>
            <person name="Waterbury J."/>
        </authorList>
    </citation>
    <scope>NUCLEOTIDE SEQUENCE [LARGE SCALE GENOMIC DNA]</scope>
    <source>
        <strain evidence="2 3">WH8102</strain>
    </source>
</reference>
<dbReference type="STRING" id="84588.SYNW1313"/>
<dbReference type="HOGENOM" id="CLU_080928_0_0_3"/>
<accession>Q7U6M5</accession>